<dbReference type="SUPFAM" id="SSF51338">
    <property type="entry name" value="Composite domain of metallo-dependent hydrolases"/>
    <property type="match status" value="1"/>
</dbReference>
<dbReference type="Gene3D" id="2.30.40.10">
    <property type="entry name" value="Urease, subunit C, domain 1"/>
    <property type="match status" value="1"/>
</dbReference>
<dbReference type="AlphaFoldDB" id="A0A0A8UXT9"/>
<dbReference type="Gene3D" id="3.20.20.140">
    <property type="entry name" value="Metal-dependent hydrolases"/>
    <property type="match status" value="1"/>
</dbReference>
<dbReference type="PATRIC" id="fig|449.7.peg.1502"/>
<protein>
    <submittedName>
        <fullName evidence="2">Putative amidohydrolase</fullName>
    </submittedName>
</protein>
<gene>
    <name evidence="2" type="ORF">LHA_2965</name>
</gene>
<keyword evidence="2" id="KW-0378">Hydrolase</keyword>
<dbReference type="STRING" id="449.LHA_2965"/>
<dbReference type="PROSITE" id="PS51257">
    <property type="entry name" value="PROKAR_LIPOPROTEIN"/>
    <property type="match status" value="1"/>
</dbReference>
<evidence type="ECO:0000313" key="3">
    <source>
        <dbReference type="Proteomes" id="UP000032803"/>
    </source>
</evidence>
<dbReference type="GO" id="GO:0016810">
    <property type="term" value="F:hydrolase activity, acting on carbon-nitrogen (but not peptide) bonds"/>
    <property type="evidence" value="ECO:0007669"/>
    <property type="project" value="InterPro"/>
</dbReference>
<name>A0A0A8UXT9_LEGHA</name>
<proteinExistence type="predicted"/>
<accession>A0A0A8UXT9</accession>
<dbReference type="RefSeq" id="WP_045107052.1">
    <property type="nucleotide sequence ID" value="NZ_LN681225.1"/>
</dbReference>
<sequence length="567" mass="63039">MKRPTVFLISIGLAILFFSLSCHSQKEAPLFCQNATIIYTNATFITLDPKQPVASAVAVSKQRLLAVGNSASLIKNCRGQDTQVIDLQGAFVVPGFIDTYSKFLLYGWLSQNAVDFSTTNIFQRPDWREIKTIDAFLNALKNKTPNAAGWLIVNGYDPVRITGSALNQTMLNNLQSNTPTLVLYASGNQALLNQAAIQKLATFDNNTQIAVDNNGFIRDTALITLLTKLINKEDIPKVIQQAVHQYTEQGYTTVTETMFNPTWISAYEQLTLQPEFAVDVILMPSTIAEKKRMDLTYQDLPRLYVGPVLFKVDGAAQDDAAFLTRPVLQPNLHSNNRWPESLTKSPRELEQLLKTADREKIPVALECNGDAAIDLALNIINKMRNLPNEQPFNAVIINAPFVRSDQLQRMRQLNVKVSWFAPHFYYWGAALCNIFRDAEGNYYTNPLANTKKIMTTLSVQANSPTTPPVPLQMIKFINTGELQNWQPNNPKCSPKPPAKSSVNITDAIKALTLDAAVLYGLENDKGSLVPGKLADMTILNENPLKSNLQNIHVLGTISRGVLHLNNH</sequence>
<dbReference type="Pfam" id="PF07969">
    <property type="entry name" value="Amidohydro_3"/>
    <property type="match status" value="1"/>
</dbReference>
<dbReference type="InterPro" id="IPR032466">
    <property type="entry name" value="Metal_Hydrolase"/>
</dbReference>
<organism evidence="2 3">
    <name type="scientific">Legionella hackeliae</name>
    <dbReference type="NCBI Taxonomy" id="449"/>
    <lineage>
        <taxon>Bacteria</taxon>
        <taxon>Pseudomonadati</taxon>
        <taxon>Pseudomonadota</taxon>
        <taxon>Gammaproteobacteria</taxon>
        <taxon>Legionellales</taxon>
        <taxon>Legionellaceae</taxon>
        <taxon>Legionella</taxon>
    </lineage>
</organism>
<dbReference type="Gene3D" id="3.10.310.70">
    <property type="match status" value="1"/>
</dbReference>
<dbReference type="OrthoDB" id="5734927at2"/>
<dbReference type="PANTHER" id="PTHR22642">
    <property type="entry name" value="IMIDAZOLONEPROPIONASE"/>
    <property type="match status" value="1"/>
</dbReference>
<dbReference type="InterPro" id="IPR013108">
    <property type="entry name" value="Amidohydro_3"/>
</dbReference>
<dbReference type="SUPFAM" id="SSF51556">
    <property type="entry name" value="Metallo-dependent hydrolases"/>
    <property type="match status" value="1"/>
</dbReference>
<keyword evidence="3" id="KW-1185">Reference proteome</keyword>
<dbReference type="KEGG" id="lha:LHA_2965"/>
<evidence type="ECO:0000259" key="1">
    <source>
        <dbReference type="Pfam" id="PF07969"/>
    </source>
</evidence>
<dbReference type="EMBL" id="LN681225">
    <property type="protein sequence ID" value="CEK11957.1"/>
    <property type="molecule type" value="Genomic_DNA"/>
</dbReference>
<reference evidence="3" key="1">
    <citation type="submission" date="2014-09" db="EMBL/GenBank/DDBJ databases">
        <authorList>
            <person name="Gomez-Valero L."/>
        </authorList>
    </citation>
    <scope>NUCLEOTIDE SEQUENCE [LARGE SCALE GENOMIC DNA]</scope>
    <source>
        <strain evidence="3">ATCC35250</strain>
    </source>
</reference>
<dbReference type="Proteomes" id="UP000032803">
    <property type="component" value="Chromosome I"/>
</dbReference>
<dbReference type="PANTHER" id="PTHR22642:SF2">
    <property type="entry name" value="PROTEIN LONG AFTER FAR-RED 3"/>
    <property type="match status" value="1"/>
</dbReference>
<evidence type="ECO:0000313" key="2">
    <source>
        <dbReference type="EMBL" id="CEK11957.1"/>
    </source>
</evidence>
<dbReference type="HOGENOM" id="CLU_009942_2_0_6"/>
<feature type="domain" description="Amidohydrolase 3" evidence="1">
    <location>
        <begin position="83"/>
        <end position="560"/>
    </location>
</feature>
<dbReference type="InterPro" id="IPR011059">
    <property type="entry name" value="Metal-dep_hydrolase_composite"/>
</dbReference>